<feature type="transmembrane region" description="Helical" evidence="3">
    <location>
        <begin position="144"/>
        <end position="167"/>
    </location>
</feature>
<organism evidence="4 5">
    <name type="scientific">Batillaria attramentaria</name>
    <dbReference type="NCBI Taxonomy" id="370345"/>
    <lineage>
        <taxon>Eukaryota</taxon>
        <taxon>Metazoa</taxon>
        <taxon>Spiralia</taxon>
        <taxon>Lophotrochozoa</taxon>
        <taxon>Mollusca</taxon>
        <taxon>Gastropoda</taxon>
        <taxon>Caenogastropoda</taxon>
        <taxon>Sorbeoconcha</taxon>
        <taxon>Cerithioidea</taxon>
        <taxon>Batillariidae</taxon>
        <taxon>Batillaria</taxon>
    </lineage>
</organism>
<feature type="region of interest" description="Disordered" evidence="2">
    <location>
        <begin position="173"/>
        <end position="220"/>
    </location>
</feature>
<reference evidence="4 5" key="1">
    <citation type="journal article" date="2023" name="Sci. Data">
        <title>Genome assembly of the Korean intertidal mud-creeper Batillaria attramentaria.</title>
        <authorList>
            <person name="Patra A.K."/>
            <person name="Ho P.T."/>
            <person name="Jun S."/>
            <person name="Lee S.J."/>
            <person name="Kim Y."/>
            <person name="Won Y.J."/>
        </authorList>
    </citation>
    <scope>NUCLEOTIDE SEQUENCE [LARGE SCALE GENOMIC DNA]</scope>
    <source>
        <strain evidence="4">Wonlab-2016</strain>
    </source>
</reference>
<proteinExistence type="predicted"/>
<protein>
    <submittedName>
        <fullName evidence="4">Uncharacterized protein</fullName>
    </submittedName>
</protein>
<evidence type="ECO:0000313" key="4">
    <source>
        <dbReference type="EMBL" id="KAK7473804.1"/>
    </source>
</evidence>
<dbReference type="Proteomes" id="UP001519460">
    <property type="component" value="Unassembled WGS sequence"/>
</dbReference>
<dbReference type="InterPro" id="IPR042635">
    <property type="entry name" value="MEGF10/SREC1/2-like"/>
</dbReference>
<keyword evidence="3" id="KW-0812">Transmembrane</keyword>
<dbReference type="PANTHER" id="PTHR24043">
    <property type="entry name" value="SCAVENGER RECEPTOR CLASS F"/>
    <property type="match status" value="1"/>
</dbReference>
<feature type="compositionally biased region" description="Basic and acidic residues" evidence="2">
    <location>
        <begin position="189"/>
        <end position="220"/>
    </location>
</feature>
<keyword evidence="1" id="KW-0245">EGF-like domain</keyword>
<accession>A0ABD0JGA7</accession>
<keyword evidence="3" id="KW-0472">Membrane</keyword>
<dbReference type="PANTHER" id="PTHR24043:SF8">
    <property type="entry name" value="EGF-LIKE DOMAIN-CONTAINING PROTEIN"/>
    <property type="match status" value="1"/>
</dbReference>
<feature type="non-terminal residue" evidence="4">
    <location>
        <position position="1"/>
    </location>
</feature>
<dbReference type="CDD" id="cd12087">
    <property type="entry name" value="TM_EGFR-like"/>
    <property type="match status" value="1"/>
</dbReference>
<evidence type="ECO:0000256" key="2">
    <source>
        <dbReference type="SAM" id="MobiDB-lite"/>
    </source>
</evidence>
<keyword evidence="5" id="KW-1185">Reference proteome</keyword>
<name>A0ABD0JGA7_9CAEN</name>
<keyword evidence="3" id="KW-1133">Transmembrane helix</keyword>
<sequence>CQPYTYGVNCSGRCGSCLANAACDRDTGHCHSCKDNFVMPYCTACDPGYHGTNCSEKCGRCASSQPCDPHTGHCLACSNNVAMPLCKGRVGPGVDGVINCGSCRDGAPCRHDNGFCEECEEGYDGYLCQRASGSAVYGPAQVGAIAGSVVTVGLVVALAVLAGAWWIRRKRDKQQGNRSDNIGPNARLTRHDNESARNARREDIKFDDLGKRTENSKGQKPIREMEYLY</sequence>
<dbReference type="EMBL" id="JACVVK020000457">
    <property type="protein sequence ID" value="KAK7473804.1"/>
    <property type="molecule type" value="Genomic_DNA"/>
</dbReference>
<evidence type="ECO:0000313" key="5">
    <source>
        <dbReference type="Proteomes" id="UP001519460"/>
    </source>
</evidence>
<gene>
    <name evidence="4" type="ORF">BaRGS_00034972</name>
</gene>
<evidence type="ECO:0000256" key="1">
    <source>
        <dbReference type="ARBA" id="ARBA00022536"/>
    </source>
</evidence>
<comment type="caution">
    <text evidence="4">The sequence shown here is derived from an EMBL/GenBank/DDBJ whole genome shotgun (WGS) entry which is preliminary data.</text>
</comment>
<dbReference type="AlphaFoldDB" id="A0ABD0JGA7"/>
<dbReference type="Gene3D" id="2.170.300.10">
    <property type="entry name" value="Tie2 ligand-binding domain superfamily"/>
    <property type="match status" value="1"/>
</dbReference>
<evidence type="ECO:0000256" key="3">
    <source>
        <dbReference type="SAM" id="Phobius"/>
    </source>
</evidence>